<dbReference type="PANTHER" id="PTHR37984:SF15">
    <property type="entry name" value="INTEGRASE CATALYTIC DOMAIN-CONTAINING PROTEIN"/>
    <property type="match status" value="1"/>
</dbReference>
<evidence type="ECO:0000313" key="3">
    <source>
        <dbReference type="Proteomes" id="UP000694580"/>
    </source>
</evidence>
<dbReference type="GO" id="GO:0003676">
    <property type="term" value="F:nucleic acid binding"/>
    <property type="evidence" value="ECO:0007669"/>
    <property type="project" value="InterPro"/>
</dbReference>
<dbReference type="PANTHER" id="PTHR37984">
    <property type="entry name" value="PROTEIN CBG26694"/>
    <property type="match status" value="1"/>
</dbReference>
<organism evidence="2 3">
    <name type="scientific">Denticeps clupeoides</name>
    <name type="common">denticle herring</name>
    <dbReference type="NCBI Taxonomy" id="299321"/>
    <lineage>
        <taxon>Eukaryota</taxon>
        <taxon>Metazoa</taxon>
        <taxon>Chordata</taxon>
        <taxon>Craniata</taxon>
        <taxon>Vertebrata</taxon>
        <taxon>Euteleostomi</taxon>
        <taxon>Actinopterygii</taxon>
        <taxon>Neopterygii</taxon>
        <taxon>Teleostei</taxon>
        <taxon>Clupei</taxon>
        <taxon>Clupeiformes</taxon>
        <taxon>Denticipitoidei</taxon>
        <taxon>Denticipitidae</taxon>
        <taxon>Denticeps</taxon>
    </lineage>
</organism>
<evidence type="ECO:0000259" key="1">
    <source>
        <dbReference type="PROSITE" id="PS50994"/>
    </source>
</evidence>
<name>A0AAY4AHJ9_9TELE</name>
<reference evidence="2" key="3">
    <citation type="submission" date="2025-09" db="UniProtKB">
        <authorList>
            <consortium name="Ensembl"/>
        </authorList>
    </citation>
    <scope>IDENTIFICATION</scope>
</reference>
<proteinExistence type="predicted"/>
<dbReference type="GeneTree" id="ENSGT00940000163772"/>
<accession>A0AAY4AHJ9</accession>
<evidence type="ECO:0000313" key="2">
    <source>
        <dbReference type="Ensembl" id="ENSDCDP00010006786.1"/>
    </source>
</evidence>
<dbReference type="InterPro" id="IPR012337">
    <property type="entry name" value="RNaseH-like_sf"/>
</dbReference>
<dbReference type="Pfam" id="PF00665">
    <property type="entry name" value="rve"/>
    <property type="match status" value="1"/>
</dbReference>
<dbReference type="Pfam" id="PF24626">
    <property type="entry name" value="SH3_Tf2-1"/>
    <property type="match status" value="1"/>
</dbReference>
<keyword evidence="3" id="KW-1185">Reference proteome</keyword>
<dbReference type="InterPro" id="IPR050951">
    <property type="entry name" value="Retrovirus_Pol_polyprotein"/>
</dbReference>
<reference evidence="2 3" key="1">
    <citation type="submission" date="2020-06" db="EMBL/GenBank/DDBJ databases">
        <authorList>
            <consortium name="Wellcome Sanger Institute Data Sharing"/>
        </authorList>
    </citation>
    <scope>NUCLEOTIDE SEQUENCE [LARGE SCALE GENOMIC DNA]</scope>
</reference>
<dbReference type="Proteomes" id="UP000694580">
    <property type="component" value="Chromosome 4"/>
</dbReference>
<dbReference type="AlphaFoldDB" id="A0AAY4AHJ9"/>
<sequence length="313" mass="35227">MEKDVREYVTCCKRCILGKAPDPDARAPLVSVVTTAPLELVCIDFWSAEGAHNNSVDVLVVTDHFTKLACAFPCPNQSAKTVARVLWNNFFCIYGFPNPIHSDQGANFESSLIAELLQLAGFSKSHTTPYHTMGNGQAERFNRTLVCIDNSTSSLETPRISSATGHSPFEICHGYQPPIFTHQVPAGGVPSARQMIRSCRKAWKSARSALLIASRRMSTQHDHRHPRRLHFRVGQRVWLSTKDLRLRTESHKLFPRYIGPFRILSRINPLTYRLQLPPAIRVHPVFHVNRTCPLCYPDPRTPSCHPVLPCLVS</sequence>
<dbReference type="Ensembl" id="ENSDCDT00010007017.1">
    <property type="protein sequence ID" value="ENSDCDP00010006786.1"/>
    <property type="gene ID" value="ENSDCDG00010002915.1"/>
</dbReference>
<dbReference type="InterPro" id="IPR036397">
    <property type="entry name" value="RNaseH_sf"/>
</dbReference>
<protein>
    <recommendedName>
        <fullName evidence="1">Integrase catalytic domain-containing protein</fullName>
    </recommendedName>
</protein>
<reference evidence="2" key="2">
    <citation type="submission" date="2025-08" db="UniProtKB">
        <authorList>
            <consortium name="Ensembl"/>
        </authorList>
    </citation>
    <scope>IDENTIFICATION</scope>
</reference>
<dbReference type="InterPro" id="IPR001584">
    <property type="entry name" value="Integrase_cat-core"/>
</dbReference>
<dbReference type="InterPro" id="IPR056924">
    <property type="entry name" value="SH3_Tf2-1"/>
</dbReference>
<feature type="domain" description="Integrase catalytic" evidence="1">
    <location>
        <begin position="33"/>
        <end position="145"/>
    </location>
</feature>
<dbReference type="PROSITE" id="PS50994">
    <property type="entry name" value="INTEGRASE"/>
    <property type="match status" value="1"/>
</dbReference>
<dbReference type="GO" id="GO:0015074">
    <property type="term" value="P:DNA integration"/>
    <property type="evidence" value="ECO:0007669"/>
    <property type="project" value="InterPro"/>
</dbReference>
<dbReference type="SUPFAM" id="SSF53098">
    <property type="entry name" value="Ribonuclease H-like"/>
    <property type="match status" value="1"/>
</dbReference>
<dbReference type="Gene3D" id="3.30.420.10">
    <property type="entry name" value="Ribonuclease H-like superfamily/Ribonuclease H"/>
    <property type="match status" value="1"/>
</dbReference>